<dbReference type="EMBL" id="MT143971">
    <property type="protein sequence ID" value="QJA43892.1"/>
    <property type="molecule type" value="Genomic_DNA"/>
</dbReference>
<dbReference type="EMBL" id="MT144588">
    <property type="protein sequence ID" value="QJH93460.1"/>
    <property type="molecule type" value="Genomic_DNA"/>
</dbReference>
<name>A0A6H1Z8V8_9ZZZZ</name>
<evidence type="ECO:0000256" key="1">
    <source>
        <dbReference type="SAM" id="MobiDB-lite"/>
    </source>
</evidence>
<feature type="region of interest" description="Disordered" evidence="1">
    <location>
        <begin position="72"/>
        <end position="100"/>
    </location>
</feature>
<proteinExistence type="predicted"/>
<reference evidence="2" key="1">
    <citation type="submission" date="2020-03" db="EMBL/GenBank/DDBJ databases">
        <title>The deep terrestrial virosphere.</title>
        <authorList>
            <person name="Holmfeldt K."/>
            <person name="Nilsson E."/>
            <person name="Simone D."/>
            <person name="Lopez-Fernandez M."/>
            <person name="Wu X."/>
            <person name="de Brujin I."/>
            <person name="Lundin D."/>
            <person name="Andersson A."/>
            <person name="Bertilsson S."/>
            <person name="Dopson M."/>
        </authorList>
    </citation>
    <scope>NUCLEOTIDE SEQUENCE</scope>
    <source>
        <strain evidence="2">TM448A00064</strain>
        <strain evidence="3">TM448B00061</strain>
    </source>
</reference>
<dbReference type="AlphaFoldDB" id="A0A6H1Z8V8"/>
<evidence type="ECO:0000313" key="2">
    <source>
        <dbReference type="EMBL" id="QJA43892.1"/>
    </source>
</evidence>
<protein>
    <submittedName>
        <fullName evidence="2">Uncharacterized protein</fullName>
    </submittedName>
</protein>
<gene>
    <name evidence="2" type="ORF">TM448A00064_0071</name>
    <name evidence="3" type="ORF">TM448B00061_0080</name>
</gene>
<sequence length="100" mass="11509">MTQDHPRYRVERQSSLAEFHGPLDSGLDYAAVAEGMDLIKWEDGTVELVEVQKIIKKEGKKFVLYSKDGKKKLGTHDSYGKAMAQERAIREDQKRKSRKK</sequence>
<organism evidence="2">
    <name type="scientific">viral metagenome</name>
    <dbReference type="NCBI Taxonomy" id="1070528"/>
    <lineage>
        <taxon>unclassified sequences</taxon>
        <taxon>metagenomes</taxon>
        <taxon>organismal metagenomes</taxon>
    </lineage>
</organism>
<accession>A0A6H1Z8V8</accession>
<evidence type="ECO:0000313" key="3">
    <source>
        <dbReference type="EMBL" id="QJH93460.1"/>
    </source>
</evidence>